<keyword evidence="4 5" id="KW-0472">Membrane</keyword>
<dbReference type="InterPro" id="IPR019109">
    <property type="entry name" value="MamF_MmsF"/>
</dbReference>
<sequence length="102" mass="11588">MCHLATLIGWIIPFSDLIITAVIWSTRKDTSEFVRFHGLEALNYQITFYLATIIAVALTWVLIGIPLLALLMIIDITVPIFMAIKASNGEMRRYPLILRLVQ</sequence>
<gene>
    <name evidence="6" type="ORF">EYB53_001805</name>
</gene>
<evidence type="ECO:0000256" key="4">
    <source>
        <dbReference type="ARBA" id="ARBA00023136"/>
    </source>
</evidence>
<evidence type="ECO:0000313" key="6">
    <source>
        <dbReference type="EMBL" id="MBP1464432.1"/>
    </source>
</evidence>
<comment type="caution">
    <text evidence="6">The sequence shown here is derived from an EMBL/GenBank/DDBJ whole genome shotgun (WGS) entry which is preliminary data.</text>
</comment>
<organism evidence="6 7">
    <name type="scientific">Candidatus Chloroploca mongolica</name>
    <dbReference type="NCBI Taxonomy" id="2528176"/>
    <lineage>
        <taxon>Bacteria</taxon>
        <taxon>Bacillati</taxon>
        <taxon>Chloroflexota</taxon>
        <taxon>Chloroflexia</taxon>
        <taxon>Chloroflexales</taxon>
        <taxon>Chloroflexineae</taxon>
        <taxon>Oscillochloridaceae</taxon>
        <taxon>Candidatus Chloroploca</taxon>
    </lineage>
</organism>
<dbReference type="Proteomes" id="UP001193081">
    <property type="component" value="Unassembled WGS sequence"/>
</dbReference>
<evidence type="ECO:0000256" key="5">
    <source>
        <dbReference type="SAM" id="Phobius"/>
    </source>
</evidence>
<feature type="transmembrane region" description="Helical" evidence="5">
    <location>
        <begin position="46"/>
        <end position="74"/>
    </location>
</feature>
<feature type="transmembrane region" description="Helical" evidence="5">
    <location>
        <begin position="7"/>
        <end position="26"/>
    </location>
</feature>
<accession>A0ABS4D4R2</accession>
<evidence type="ECO:0000256" key="1">
    <source>
        <dbReference type="ARBA" id="ARBA00004141"/>
    </source>
</evidence>
<comment type="subcellular location">
    <subcellularLocation>
        <location evidence="1">Membrane</location>
        <topology evidence="1">Multi-pass membrane protein</topology>
    </subcellularLocation>
</comment>
<dbReference type="EMBL" id="SIJK02000002">
    <property type="protein sequence ID" value="MBP1464432.1"/>
    <property type="molecule type" value="Genomic_DNA"/>
</dbReference>
<evidence type="ECO:0000256" key="2">
    <source>
        <dbReference type="ARBA" id="ARBA00022692"/>
    </source>
</evidence>
<protein>
    <submittedName>
        <fullName evidence="6">DUF4870 domain-containing protein</fullName>
    </submittedName>
</protein>
<dbReference type="Pfam" id="PF09685">
    <property type="entry name" value="MamF_MmsF"/>
    <property type="match status" value="1"/>
</dbReference>
<name>A0ABS4D4R2_9CHLR</name>
<evidence type="ECO:0000313" key="7">
    <source>
        <dbReference type="Proteomes" id="UP001193081"/>
    </source>
</evidence>
<keyword evidence="3 5" id="KW-1133">Transmembrane helix</keyword>
<reference evidence="6 7" key="1">
    <citation type="submission" date="2021-03" db="EMBL/GenBank/DDBJ databases">
        <authorList>
            <person name="Grouzdev D.S."/>
        </authorList>
    </citation>
    <scope>NUCLEOTIDE SEQUENCE [LARGE SCALE GENOMIC DNA]</scope>
    <source>
        <strain evidence="6 7">M50-1</strain>
    </source>
</reference>
<proteinExistence type="predicted"/>
<evidence type="ECO:0000256" key="3">
    <source>
        <dbReference type="ARBA" id="ARBA00022989"/>
    </source>
</evidence>
<keyword evidence="2 5" id="KW-0812">Transmembrane</keyword>
<keyword evidence="7" id="KW-1185">Reference proteome</keyword>